<reference evidence="7" key="1">
    <citation type="journal article" date="2023" name="Plant J.">
        <title>Genome sequences and population genomics provide insights into the demographic history, inbreeding, and mutation load of two 'living fossil' tree species of Dipteronia.</title>
        <authorList>
            <person name="Feng Y."/>
            <person name="Comes H.P."/>
            <person name="Chen J."/>
            <person name="Zhu S."/>
            <person name="Lu R."/>
            <person name="Zhang X."/>
            <person name="Li P."/>
            <person name="Qiu J."/>
            <person name="Olsen K.M."/>
            <person name="Qiu Y."/>
        </authorList>
    </citation>
    <scope>NUCLEOTIDE SEQUENCE</scope>
    <source>
        <strain evidence="7">KIB01</strain>
    </source>
</reference>
<dbReference type="SUPFAM" id="SSF50978">
    <property type="entry name" value="WD40 repeat-like"/>
    <property type="match status" value="1"/>
</dbReference>
<dbReference type="Pfam" id="PF12894">
    <property type="entry name" value="ANAPC4_WD40"/>
    <property type="match status" value="1"/>
</dbReference>
<dbReference type="InterPro" id="IPR015943">
    <property type="entry name" value="WD40/YVTN_repeat-like_dom_sf"/>
</dbReference>
<dbReference type="PANTHER" id="PTHR19918:SF8">
    <property type="entry name" value="FI02843P"/>
    <property type="match status" value="1"/>
</dbReference>
<dbReference type="EMBL" id="JANJYI010000007">
    <property type="protein sequence ID" value="KAK2642864.1"/>
    <property type="molecule type" value="Genomic_DNA"/>
</dbReference>
<organism evidence="7 8">
    <name type="scientific">Dipteronia dyeriana</name>
    <dbReference type="NCBI Taxonomy" id="168575"/>
    <lineage>
        <taxon>Eukaryota</taxon>
        <taxon>Viridiplantae</taxon>
        <taxon>Streptophyta</taxon>
        <taxon>Embryophyta</taxon>
        <taxon>Tracheophyta</taxon>
        <taxon>Spermatophyta</taxon>
        <taxon>Magnoliopsida</taxon>
        <taxon>eudicotyledons</taxon>
        <taxon>Gunneridae</taxon>
        <taxon>Pentapetalae</taxon>
        <taxon>rosids</taxon>
        <taxon>malvids</taxon>
        <taxon>Sapindales</taxon>
        <taxon>Sapindaceae</taxon>
        <taxon>Hippocastanoideae</taxon>
        <taxon>Acereae</taxon>
        <taxon>Dipteronia</taxon>
    </lineage>
</organism>
<evidence type="ECO:0000256" key="2">
    <source>
        <dbReference type="ARBA" id="ARBA00022618"/>
    </source>
</evidence>
<evidence type="ECO:0000256" key="3">
    <source>
        <dbReference type="ARBA" id="ARBA00022737"/>
    </source>
</evidence>
<dbReference type="GO" id="GO:0010997">
    <property type="term" value="F:anaphase-promoting complex binding"/>
    <property type="evidence" value="ECO:0007669"/>
    <property type="project" value="InterPro"/>
</dbReference>
<dbReference type="GO" id="GO:0051301">
    <property type="term" value="P:cell division"/>
    <property type="evidence" value="ECO:0007669"/>
    <property type="project" value="UniProtKB-KW"/>
</dbReference>
<sequence>MEKPFLVSSSLGLKSGSFDVQRNVDEDIVTKYGKLQSMKTLHILPDFHNYAGIGVSTSSLNKLKLVAMWMKKLLQVWVIHYINNDLAIALVSKIHLWDASISSEHDTGVENGPVNNVSWAPNGRHIAIGLNNSQVQLFDSTANRELRTLRGGHRSRVFSLAWINNQISQQEVWMGMSLSMMLELENLLLKPTEVTPMGFVA</sequence>
<name>A0AAD9TV76_9ROSI</name>
<keyword evidence="5" id="KW-0131">Cell cycle</keyword>
<dbReference type="PANTHER" id="PTHR19918">
    <property type="entry name" value="CELL DIVISION CYCLE 20 CDC20 FIZZY -RELATED"/>
    <property type="match status" value="1"/>
</dbReference>
<dbReference type="InterPro" id="IPR024977">
    <property type="entry name" value="Apc4-like_WD40_dom"/>
</dbReference>
<dbReference type="GO" id="GO:1990757">
    <property type="term" value="F:ubiquitin ligase activator activity"/>
    <property type="evidence" value="ECO:0007669"/>
    <property type="project" value="TreeGrafter"/>
</dbReference>
<dbReference type="GO" id="GO:1905786">
    <property type="term" value="P:positive regulation of anaphase-promoting complex-dependent catabolic process"/>
    <property type="evidence" value="ECO:0007669"/>
    <property type="project" value="TreeGrafter"/>
</dbReference>
<keyword evidence="8" id="KW-1185">Reference proteome</keyword>
<comment type="caution">
    <text evidence="7">The sequence shown here is derived from an EMBL/GenBank/DDBJ whole genome shotgun (WGS) entry which is preliminary data.</text>
</comment>
<proteinExistence type="predicted"/>
<evidence type="ECO:0000256" key="4">
    <source>
        <dbReference type="ARBA" id="ARBA00022776"/>
    </source>
</evidence>
<dbReference type="InterPro" id="IPR033010">
    <property type="entry name" value="Cdc20/Fizzy"/>
</dbReference>
<dbReference type="Gene3D" id="2.130.10.10">
    <property type="entry name" value="YVTN repeat-like/Quinoprotein amine dehydrogenase"/>
    <property type="match status" value="1"/>
</dbReference>
<evidence type="ECO:0000256" key="5">
    <source>
        <dbReference type="ARBA" id="ARBA00023306"/>
    </source>
</evidence>
<dbReference type="Proteomes" id="UP001280121">
    <property type="component" value="Unassembled WGS sequence"/>
</dbReference>
<keyword evidence="1" id="KW-0853">WD repeat</keyword>
<dbReference type="InterPro" id="IPR036322">
    <property type="entry name" value="WD40_repeat_dom_sf"/>
</dbReference>
<gene>
    <name evidence="7" type="ORF">Ddye_024627</name>
</gene>
<dbReference type="GO" id="GO:0031145">
    <property type="term" value="P:anaphase-promoting complex-dependent catabolic process"/>
    <property type="evidence" value="ECO:0007669"/>
    <property type="project" value="TreeGrafter"/>
</dbReference>
<feature type="domain" description="Anaphase-promoting complex subunit 4-like WD40" evidence="6">
    <location>
        <begin position="95"/>
        <end position="164"/>
    </location>
</feature>
<evidence type="ECO:0000313" key="7">
    <source>
        <dbReference type="EMBL" id="KAK2642864.1"/>
    </source>
</evidence>
<keyword evidence="3" id="KW-0677">Repeat</keyword>
<keyword evidence="2" id="KW-0132">Cell division</keyword>
<protein>
    <recommendedName>
        <fullName evidence="6">Anaphase-promoting complex subunit 4-like WD40 domain-containing protein</fullName>
    </recommendedName>
</protein>
<dbReference type="AlphaFoldDB" id="A0AAD9TV76"/>
<evidence type="ECO:0000259" key="6">
    <source>
        <dbReference type="Pfam" id="PF12894"/>
    </source>
</evidence>
<dbReference type="GO" id="GO:0005680">
    <property type="term" value="C:anaphase-promoting complex"/>
    <property type="evidence" value="ECO:0007669"/>
    <property type="project" value="TreeGrafter"/>
</dbReference>
<accession>A0AAD9TV76</accession>
<evidence type="ECO:0000256" key="1">
    <source>
        <dbReference type="ARBA" id="ARBA00022574"/>
    </source>
</evidence>
<keyword evidence="4" id="KW-0498">Mitosis</keyword>
<evidence type="ECO:0000313" key="8">
    <source>
        <dbReference type="Proteomes" id="UP001280121"/>
    </source>
</evidence>